<protein>
    <submittedName>
        <fullName evidence="2">Uncharacterized protein</fullName>
    </submittedName>
</protein>
<organism evidence="2 3">
    <name type="scientific">Prunus dulcis</name>
    <name type="common">Almond</name>
    <name type="synonym">Amygdalus dulcis</name>
    <dbReference type="NCBI Taxonomy" id="3755"/>
    <lineage>
        <taxon>Eukaryota</taxon>
        <taxon>Viridiplantae</taxon>
        <taxon>Streptophyta</taxon>
        <taxon>Embryophyta</taxon>
        <taxon>Tracheophyta</taxon>
        <taxon>Spermatophyta</taxon>
        <taxon>Magnoliopsida</taxon>
        <taxon>eudicotyledons</taxon>
        <taxon>Gunneridae</taxon>
        <taxon>Pentapetalae</taxon>
        <taxon>rosids</taxon>
        <taxon>fabids</taxon>
        <taxon>Rosales</taxon>
        <taxon>Rosaceae</taxon>
        <taxon>Amygdaloideae</taxon>
        <taxon>Amygdaleae</taxon>
        <taxon>Prunus</taxon>
    </lineage>
</organism>
<evidence type="ECO:0000256" key="1">
    <source>
        <dbReference type="SAM" id="MobiDB-lite"/>
    </source>
</evidence>
<dbReference type="AlphaFoldDB" id="A0AAD4WKI1"/>
<feature type="region of interest" description="Disordered" evidence="1">
    <location>
        <begin position="68"/>
        <end position="94"/>
    </location>
</feature>
<evidence type="ECO:0000313" key="2">
    <source>
        <dbReference type="EMBL" id="KAI5343921.1"/>
    </source>
</evidence>
<name>A0AAD4WKI1_PRUDU</name>
<accession>A0AAD4WKI1</accession>
<sequence>MTSEEWETLDELARGAIEKCIADKTLSNNAIMFGKSTLKFEEVVQGILNHHWMSQHVSQSFQGEVLVAKTEERGRSNNPNGNKGNKGISKSKAKDGCFECWSKGRR</sequence>
<gene>
    <name evidence="2" type="ORF">L3X38_011797</name>
</gene>
<keyword evidence="3" id="KW-1185">Reference proteome</keyword>
<reference evidence="2 3" key="1">
    <citation type="journal article" date="2022" name="G3 (Bethesda)">
        <title>Whole-genome sequence and methylome profiling of the almond [Prunus dulcis (Mill.) D.A. Webb] cultivar 'Nonpareil'.</title>
        <authorList>
            <person name="D'Amico-Willman K.M."/>
            <person name="Ouma W.Z."/>
            <person name="Meulia T."/>
            <person name="Sideli G.M."/>
            <person name="Gradziel T.M."/>
            <person name="Fresnedo-Ramirez J."/>
        </authorList>
    </citation>
    <scope>NUCLEOTIDE SEQUENCE [LARGE SCALE GENOMIC DNA]</scope>
    <source>
        <strain evidence="2">Clone GOH B32 T37-40</strain>
    </source>
</reference>
<evidence type="ECO:0000313" key="3">
    <source>
        <dbReference type="Proteomes" id="UP001054821"/>
    </source>
</evidence>
<dbReference type="EMBL" id="JAJFAZ020000002">
    <property type="protein sequence ID" value="KAI5343921.1"/>
    <property type="molecule type" value="Genomic_DNA"/>
</dbReference>
<feature type="compositionally biased region" description="Low complexity" evidence="1">
    <location>
        <begin position="76"/>
        <end position="90"/>
    </location>
</feature>
<dbReference type="Proteomes" id="UP001054821">
    <property type="component" value="Chromosome 2"/>
</dbReference>
<proteinExistence type="predicted"/>
<comment type="caution">
    <text evidence="2">The sequence shown here is derived from an EMBL/GenBank/DDBJ whole genome shotgun (WGS) entry which is preliminary data.</text>
</comment>